<name>A0ABV4YNI1_9BACI</name>
<proteinExistence type="predicted"/>
<dbReference type="InterPro" id="IPR009061">
    <property type="entry name" value="DNA-bd_dom_put_sf"/>
</dbReference>
<sequence length="326" mass="37820">MKTFTLKEVSKKINVKPATLKKWEDDLEEYLEIPRTKQGARIYSQVEIDLLLEIKQMYENKLSTPMILHLLRGGTDDLEEENAEHEADESSLQIEEMLETEEVMLETEEVMLETEEEISEHSAKELAIVSHEGTPMSDEEIAIKNADEFFVAMDNYKQNFLNEVKEEIRNVLRKEVVDEVKKEIVSGANFTVNSLSESINQSTAFTKAGIEELSDHLEKSAEQTTERLLYLSKSIVNASHETSEEIYTLSKQLSQSTEELAHYVDITNTEIFNLSEAIEIDRLERGKERDQFRHEITQREAAFQDLLTSFRDVAAAKEKKWWKFWE</sequence>
<dbReference type="Gene3D" id="1.10.1660.10">
    <property type="match status" value="1"/>
</dbReference>
<reference evidence="3 4" key="1">
    <citation type="submission" date="2024-05" db="EMBL/GenBank/DDBJ databases">
        <authorList>
            <person name="Venkateswaran K."/>
        </authorList>
    </citation>
    <scope>NUCLEOTIDE SEQUENCE [LARGE SCALE GENOMIC DNA]</scope>
    <source>
        <strain evidence="3 4">179-C4-2-HS</strain>
    </source>
</reference>
<gene>
    <name evidence="3" type="ORF">P5G62_004550</name>
</gene>
<keyword evidence="1" id="KW-0175">Coiled coil</keyword>
<dbReference type="Proteomes" id="UP001241748">
    <property type="component" value="Unassembled WGS sequence"/>
</dbReference>
<feature type="coiled-coil region" evidence="1">
    <location>
        <begin position="75"/>
        <end position="124"/>
    </location>
</feature>
<organism evidence="3 4">
    <name type="scientific">Neobacillus driksii</name>
    <dbReference type="NCBI Taxonomy" id="3035913"/>
    <lineage>
        <taxon>Bacteria</taxon>
        <taxon>Bacillati</taxon>
        <taxon>Bacillota</taxon>
        <taxon>Bacilli</taxon>
        <taxon>Bacillales</taxon>
        <taxon>Bacillaceae</taxon>
        <taxon>Neobacillus</taxon>
    </lineage>
</organism>
<evidence type="ECO:0000313" key="4">
    <source>
        <dbReference type="Proteomes" id="UP001241748"/>
    </source>
</evidence>
<evidence type="ECO:0000256" key="1">
    <source>
        <dbReference type="SAM" id="Coils"/>
    </source>
</evidence>
<dbReference type="InterPro" id="IPR000551">
    <property type="entry name" value="MerR-type_HTH_dom"/>
</dbReference>
<dbReference type="RefSeq" id="WP_306073773.1">
    <property type="nucleotide sequence ID" value="NZ_JAROBZ020000001.1"/>
</dbReference>
<dbReference type="EMBL" id="JAROBZ020000001">
    <property type="protein sequence ID" value="MFB3166416.1"/>
    <property type="molecule type" value="Genomic_DNA"/>
</dbReference>
<evidence type="ECO:0000259" key="2">
    <source>
        <dbReference type="Pfam" id="PF13411"/>
    </source>
</evidence>
<feature type="domain" description="HTH merR-type" evidence="2">
    <location>
        <begin position="4"/>
        <end position="72"/>
    </location>
</feature>
<accession>A0ABV4YNI1</accession>
<protein>
    <submittedName>
        <fullName evidence="3">MerR family transcriptional regulator</fullName>
    </submittedName>
</protein>
<evidence type="ECO:0000313" key="3">
    <source>
        <dbReference type="EMBL" id="MFB3166416.1"/>
    </source>
</evidence>
<keyword evidence="4" id="KW-1185">Reference proteome</keyword>
<dbReference type="Pfam" id="PF13411">
    <property type="entry name" value="MerR_1"/>
    <property type="match status" value="1"/>
</dbReference>
<dbReference type="SUPFAM" id="SSF46955">
    <property type="entry name" value="Putative DNA-binding domain"/>
    <property type="match status" value="1"/>
</dbReference>
<comment type="caution">
    <text evidence="3">The sequence shown here is derived from an EMBL/GenBank/DDBJ whole genome shotgun (WGS) entry which is preliminary data.</text>
</comment>